<feature type="non-terminal residue" evidence="1">
    <location>
        <position position="45"/>
    </location>
</feature>
<dbReference type="AlphaFoldDB" id="A0A392V9H5"/>
<evidence type="ECO:0000313" key="1">
    <source>
        <dbReference type="EMBL" id="MCI84968.1"/>
    </source>
</evidence>
<accession>A0A392V9H5</accession>
<sequence length="45" mass="4939">MGAGFPAVTASRSNGSEPYDLESVAEIILMYKTVCKIRTVRSEME</sequence>
<reference evidence="1 2" key="1">
    <citation type="journal article" date="2018" name="Front. Plant Sci.">
        <title>Red Clover (Trifolium pratense) and Zigzag Clover (T. medium) - A Picture of Genomic Similarities and Differences.</title>
        <authorList>
            <person name="Dluhosova J."/>
            <person name="Istvanek J."/>
            <person name="Nedelnik J."/>
            <person name="Repkova J."/>
        </authorList>
    </citation>
    <scope>NUCLEOTIDE SEQUENCE [LARGE SCALE GENOMIC DNA]</scope>
    <source>
        <strain evidence="2">cv. 10/8</strain>
        <tissue evidence="1">Leaf</tissue>
    </source>
</reference>
<dbReference type="Proteomes" id="UP000265520">
    <property type="component" value="Unassembled WGS sequence"/>
</dbReference>
<comment type="caution">
    <text evidence="1">The sequence shown here is derived from an EMBL/GenBank/DDBJ whole genome shotgun (WGS) entry which is preliminary data.</text>
</comment>
<keyword evidence="2" id="KW-1185">Reference proteome</keyword>
<dbReference type="EMBL" id="LXQA011103618">
    <property type="protein sequence ID" value="MCI84968.1"/>
    <property type="molecule type" value="Genomic_DNA"/>
</dbReference>
<evidence type="ECO:0000313" key="2">
    <source>
        <dbReference type="Proteomes" id="UP000265520"/>
    </source>
</evidence>
<proteinExistence type="predicted"/>
<name>A0A392V9H5_9FABA</name>
<protein>
    <submittedName>
        <fullName evidence="1">Uncharacterized protein</fullName>
    </submittedName>
</protein>
<organism evidence="1 2">
    <name type="scientific">Trifolium medium</name>
    <dbReference type="NCBI Taxonomy" id="97028"/>
    <lineage>
        <taxon>Eukaryota</taxon>
        <taxon>Viridiplantae</taxon>
        <taxon>Streptophyta</taxon>
        <taxon>Embryophyta</taxon>
        <taxon>Tracheophyta</taxon>
        <taxon>Spermatophyta</taxon>
        <taxon>Magnoliopsida</taxon>
        <taxon>eudicotyledons</taxon>
        <taxon>Gunneridae</taxon>
        <taxon>Pentapetalae</taxon>
        <taxon>rosids</taxon>
        <taxon>fabids</taxon>
        <taxon>Fabales</taxon>
        <taxon>Fabaceae</taxon>
        <taxon>Papilionoideae</taxon>
        <taxon>50 kb inversion clade</taxon>
        <taxon>NPAAA clade</taxon>
        <taxon>Hologalegina</taxon>
        <taxon>IRL clade</taxon>
        <taxon>Trifolieae</taxon>
        <taxon>Trifolium</taxon>
    </lineage>
</organism>